<evidence type="ECO:0000313" key="8">
    <source>
        <dbReference type="EMBL" id="KAI1705696.1"/>
    </source>
</evidence>
<evidence type="ECO:0000259" key="7">
    <source>
        <dbReference type="Pfam" id="PF00248"/>
    </source>
</evidence>
<dbReference type="EMBL" id="JAKKPZ010000054">
    <property type="protein sequence ID" value="KAI1705696.1"/>
    <property type="molecule type" value="Genomic_DNA"/>
</dbReference>
<keyword evidence="3" id="KW-0560">Oxidoreductase</keyword>
<accession>A0AAD4MWK8</accession>
<evidence type="ECO:0000256" key="3">
    <source>
        <dbReference type="ARBA" id="ARBA00023002"/>
    </source>
</evidence>
<feature type="binding site" evidence="5">
    <location>
        <position position="142"/>
    </location>
    <ligand>
        <name>substrate</name>
    </ligand>
</feature>
<feature type="site" description="Lowers pKa of active site Tyr" evidence="6">
    <location>
        <position position="109"/>
    </location>
</feature>
<dbReference type="InterPro" id="IPR036812">
    <property type="entry name" value="NAD(P)_OxRdtase_dom_sf"/>
</dbReference>
<evidence type="ECO:0000256" key="4">
    <source>
        <dbReference type="PIRSR" id="PIRSR000097-1"/>
    </source>
</evidence>
<dbReference type="Gene3D" id="3.20.20.100">
    <property type="entry name" value="NADP-dependent oxidoreductase domain"/>
    <property type="match status" value="1"/>
</dbReference>
<dbReference type="FunFam" id="3.20.20.100:FF:000006">
    <property type="entry name" value="Aldo-keto reductase family 1 member A1"/>
    <property type="match status" value="1"/>
</dbReference>
<dbReference type="InterPro" id="IPR023210">
    <property type="entry name" value="NADP_OxRdtase_dom"/>
</dbReference>
<feature type="active site" description="Proton donor" evidence="4">
    <location>
        <position position="80"/>
    </location>
</feature>
<dbReference type="SUPFAM" id="SSF51430">
    <property type="entry name" value="NAD(P)-linked oxidoreductase"/>
    <property type="match status" value="1"/>
</dbReference>
<dbReference type="AlphaFoldDB" id="A0AAD4MWK8"/>
<evidence type="ECO:0000256" key="6">
    <source>
        <dbReference type="PIRSR" id="PIRSR000097-3"/>
    </source>
</evidence>
<dbReference type="PIRSF" id="PIRSF000097">
    <property type="entry name" value="AKR"/>
    <property type="match status" value="1"/>
</dbReference>
<dbReference type="PRINTS" id="PR00069">
    <property type="entry name" value="ALDKETRDTASE"/>
</dbReference>
<dbReference type="PROSITE" id="PS00063">
    <property type="entry name" value="ALDOKETO_REDUCTASE_3"/>
    <property type="match status" value="1"/>
</dbReference>
<comment type="caution">
    <text evidence="8">The sequence shown here is derived from an EMBL/GenBank/DDBJ whole genome shotgun (WGS) entry which is preliminary data.</text>
</comment>
<sequence>MAGCRERPEHSVSTDRPMVRGWTITRNIPMATIPKLKLNSGHEMPIFGLGTWLSKPGEVANAVKIALSHGYRLLDCAYAYENQPEIGAALKEVFAEGKIKREDIFITTKVWNTFHSYDLALKNVDMSLQELGLDYLDLVLIHWPTGFKEGGPIFPKSETGDKMLYSDVDYLETWKALEAKVKEGKIRSIGLSNFSAQQIQRVIDNSQIKPANLQVELHPYFQQSDLVAYCKSKGITVTAYSPLANPAMPFHKQGDPNVLYDETISQIAKNHNKTNAQVSLKALVQMGIAVIPKSVNENRIKENFDLWNFTLNDSEMEQVKKMDRNLRFLDLSARDGDHPHFPWGAPSVK</sequence>
<keyword evidence="9" id="KW-1185">Reference proteome</keyword>
<protein>
    <submittedName>
        <fullName evidence="8">Aldo/keto reductase family domain-containing protein</fullName>
    </submittedName>
</protein>
<evidence type="ECO:0000256" key="5">
    <source>
        <dbReference type="PIRSR" id="PIRSR000097-2"/>
    </source>
</evidence>
<proteinExistence type="inferred from homology"/>
<evidence type="ECO:0000313" key="9">
    <source>
        <dbReference type="Proteomes" id="UP001201812"/>
    </source>
</evidence>
<name>A0AAD4MWK8_9BILA</name>
<dbReference type="Pfam" id="PF00248">
    <property type="entry name" value="Aldo_ket_red"/>
    <property type="match status" value="1"/>
</dbReference>
<comment type="similarity">
    <text evidence="1">Belongs to the aldo/keto reductase family.</text>
</comment>
<dbReference type="GO" id="GO:0016491">
    <property type="term" value="F:oxidoreductase activity"/>
    <property type="evidence" value="ECO:0007669"/>
    <property type="project" value="UniProtKB-KW"/>
</dbReference>
<reference evidence="8" key="1">
    <citation type="submission" date="2022-01" db="EMBL/GenBank/DDBJ databases">
        <title>Genome Sequence Resource for Two Populations of Ditylenchus destructor, the Migratory Endoparasitic Phytonematode.</title>
        <authorList>
            <person name="Zhang H."/>
            <person name="Lin R."/>
            <person name="Xie B."/>
        </authorList>
    </citation>
    <scope>NUCLEOTIDE SEQUENCE</scope>
    <source>
        <strain evidence="8">BazhouSP</strain>
    </source>
</reference>
<gene>
    <name evidence="8" type="ORF">DdX_13490</name>
</gene>
<dbReference type="PANTHER" id="PTHR11732">
    <property type="entry name" value="ALDO/KETO REDUCTASE"/>
    <property type="match status" value="1"/>
</dbReference>
<dbReference type="Proteomes" id="UP001201812">
    <property type="component" value="Unassembled WGS sequence"/>
</dbReference>
<keyword evidence="2" id="KW-0521">NADP</keyword>
<dbReference type="InterPro" id="IPR020471">
    <property type="entry name" value="AKR"/>
</dbReference>
<feature type="domain" description="NADP-dependent oxidoreductase" evidence="7">
    <location>
        <begin position="48"/>
        <end position="323"/>
    </location>
</feature>
<dbReference type="InterPro" id="IPR018170">
    <property type="entry name" value="Aldo/ket_reductase_CS"/>
</dbReference>
<evidence type="ECO:0000256" key="1">
    <source>
        <dbReference type="ARBA" id="ARBA00007905"/>
    </source>
</evidence>
<dbReference type="PROSITE" id="PS00062">
    <property type="entry name" value="ALDOKETO_REDUCTASE_2"/>
    <property type="match status" value="1"/>
</dbReference>
<organism evidence="8 9">
    <name type="scientific">Ditylenchus destructor</name>
    <dbReference type="NCBI Taxonomy" id="166010"/>
    <lineage>
        <taxon>Eukaryota</taxon>
        <taxon>Metazoa</taxon>
        <taxon>Ecdysozoa</taxon>
        <taxon>Nematoda</taxon>
        <taxon>Chromadorea</taxon>
        <taxon>Rhabditida</taxon>
        <taxon>Tylenchina</taxon>
        <taxon>Tylenchomorpha</taxon>
        <taxon>Sphaerularioidea</taxon>
        <taxon>Anguinidae</taxon>
        <taxon>Anguininae</taxon>
        <taxon>Ditylenchus</taxon>
    </lineage>
</organism>
<dbReference type="PROSITE" id="PS00798">
    <property type="entry name" value="ALDOKETO_REDUCTASE_1"/>
    <property type="match status" value="1"/>
</dbReference>
<evidence type="ECO:0000256" key="2">
    <source>
        <dbReference type="ARBA" id="ARBA00022857"/>
    </source>
</evidence>